<dbReference type="SUPFAM" id="SSF53167">
    <property type="entry name" value="Purine and uridine phosphorylases"/>
    <property type="match status" value="1"/>
</dbReference>
<proteinExistence type="predicted"/>
<sequence>MLSSDYPILEFDENREALIRPEFLKNRYEPISERLLICFFHETIEKLLEREEIVLHFVLRGENPLKIYRFLDQDITLVEGRLGAPAAGGYLEDLIALGAKKILFVGGAGVLRKDLAVGKFLVPTSAVRDEGFSYHYLPPAREVEANLEVAEKITEYLKKSGIDYLTGKTWTTDAFYRETPARIKKRREEGCLFVEMEQSALMAVAAYREVDYGAILYGGDDVSKEKWDSRNWRDRGDIRVGLTELAKEILLVL</sequence>
<dbReference type="Proteomes" id="UP000183255">
    <property type="component" value="Unassembled WGS sequence"/>
</dbReference>
<comment type="catalytic activity">
    <reaction evidence="3">
        <text>uridine + phosphate = alpha-D-ribose 1-phosphate + uracil</text>
        <dbReference type="Rhea" id="RHEA:24388"/>
        <dbReference type="ChEBI" id="CHEBI:16704"/>
        <dbReference type="ChEBI" id="CHEBI:17568"/>
        <dbReference type="ChEBI" id="CHEBI:43474"/>
        <dbReference type="ChEBI" id="CHEBI:57720"/>
        <dbReference type="EC" id="2.4.2.3"/>
    </reaction>
</comment>
<dbReference type="AlphaFoldDB" id="A0A1G8PLX5"/>
<dbReference type="Gene3D" id="3.40.50.1580">
    <property type="entry name" value="Nucleoside phosphorylase domain"/>
    <property type="match status" value="1"/>
</dbReference>
<dbReference type="Pfam" id="PF01048">
    <property type="entry name" value="PNP_UDP_1"/>
    <property type="match status" value="1"/>
</dbReference>
<organism evidence="5 6">
    <name type="scientific">Proteiniclasticum ruminis</name>
    <dbReference type="NCBI Taxonomy" id="398199"/>
    <lineage>
        <taxon>Bacteria</taxon>
        <taxon>Bacillati</taxon>
        <taxon>Bacillota</taxon>
        <taxon>Clostridia</taxon>
        <taxon>Eubacteriales</taxon>
        <taxon>Clostridiaceae</taxon>
        <taxon>Proteiniclasticum</taxon>
    </lineage>
</organism>
<accession>A0A1G8PLX5</accession>
<dbReference type="CDD" id="cd09007">
    <property type="entry name" value="NP-I_spr0068"/>
    <property type="match status" value="1"/>
</dbReference>
<gene>
    <name evidence="5" type="ORF">SAMN05421804_105141</name>
</gene>
<dbReference type="EC" id="2.4.2.3" evidence="1"/>
<dbReference type="EMBL" id="FNDZ01000005">
    <property type="protein sequence ID" value="SDI93298.1"/>
    <property type="molecule type" value="Genomic_DNA"/>
</dbReference>
<dbReference type="PANTHER" id="PTHR43691">
    <property type="entry name" value="URIDINE PHOSPHORYLASE"/>
    <property type="match status" value="1"/>
</dbReference>
<evidence type="ECO:0000256" key="3">
    <source>
        <dbReference type="ARBA" id="ARBA00048447"/>
    </source>
</evidence>
<evidence type="ECO:0000313" key="5">
    <source>
        <dbReference type="EMBL" id="SDI93298.1"/>
    </source>
</evidence>
<feature type="domain" description="Nucleoside phosphorylase" evidence="4">
    <location>
        <begin position="36"/>
        <end position="220"/>
    </location>
</feature>
<dbReference type="PANTHER" id="PTHR43691:SF11">
    <property type="entry name" value="FI09636P-RELATED"/>
    <property type="match status" value="1"/>
</dbReference>
<name>A0A1G8PLX5_9CLOT</name>
<evidence type="ECO:0000256" key="1">
    <source>
        <dbReference type="ARBA" id="ARBA00011888"/>
    </source>
</evidence>
<evidence type="ECO:0000313" key="6">
    <source>
        <dbReference type="Proteomes" id="UP000183255"/>
    </source>
</evidence>
<reference evidence="5 6" key="1">
    <citation type="submission" date="2016-10" db="EMBL/GenBank/DDBJ databases">
        <authorList>
            <person name="de Groot N.N."/>
        </authorList>
    </citation>
    <scope>NUCLEOTIDE SEQUENCE [LARGE SCALE GENOMIC DNA]</scope>
    <source>
        <strain evidence="5 6">CGMCC 1.5058</strain>
    </source>
</reference>
<protein>
    <recommendedName>
        <fullName evidence="2">Uridine phosphorylase</fullName>
        <ecNumber evidence="1">2.4.2.3</ecNumber>
    </recommendedName>
</protein>
<dbReference type="GO" id="GO:0004850">
    <property type="term" value="F:uridine phosphorylase activity"/>
    <property type="evidence" value="ECO:0007669"/>
    <property type="project" value="UniProtKB-EC"/>
</dbReference>
<dbReference type="GO" id="GO:0004731">
    <property type="term" value="F:purine-nucleoside phosphorylase activity"/>
    <property type="evidence" value="ECO:0007669"/>
    <property type="project" value="TreeGrafter"/>
</dbReference>
<dbReference type="InterPro" id="IPR000845">
    <property type="entry name" value="Nucleoside_phosphorylase_d"/>
</dbReference>
<dbReference type="GO" id="GO:0005829">
    <property type="term" value="C:cytosol"/>
    <property type="evidence" value="ECO:0007669"/>
    <property type="project" value="TreeGrafter"/>
</dbReference>
<dbReference type="InterPro" id="IPR035994">
    <property type="entry name" value="Nucleoside_phosphorylase_sf"/>
</dbReference>
<dbReference type="GO" id="GO:0006152">
    <property type="term" value="P:purine nucleoside catabolic process"/>
    <property type="evidence" value="ECO:0007669"/>
    <property type="project" value="TreeGrafter"/>
</dbReference>
<evidence type="ECO:0000259" key="4">
    <source>
        <dbReference type="Pfam" id="PF01048"/>
    </source>
</evidence>
<dbReference type="RefSeq" id="WP_036909336.1">
    <property type="nucleotide sequence ID" value="NZ_FNDZ01000005.1"/>
</dbReference>
<evidence type="ECO:0000256" key="2">
    <source>
        <dbReference type="ARBA" id="ARBA00021980"/>
    </source>
</evidence>